<dbReference type="InterPro" id="IPR011697">
    <property type="entry name" value="Peptidase_C26"/>
</dbReference>
<reference evidence="1" key="2">
    <citation type="submission" date="2020-09" db="EMBL/GenBank/DDBJ databases">
        <authorList>
            <person name="Sun Q."/>
            <person name="Zhou Y."/>
        </authorList>
    </citation>
    <scope>NUCLEOTIDE SEQUENCE</scope>
    <source>
        <strain evidence="1">CGMCC 4.7306</strain>
    </source>
</reference>
<accession>A0A917S8R2</accession>
<dbReference type="EMBL" id="BMMZ01000005">
    <property type="protein sequence ID" value="GGL64795.1"/>
    <property type="molecule type" value="Genomic_DNA"/>
</dbReference>
<proteinExistence type="predicted"/>
<name>A0A917S8R2_9ACTN</name>
<evidence type="ECO:0000313" key="1">
    <source>
        <dbReference type="EMBL" id="GGL64795.1"/>
    </source>
</evidence>
<organism evidence="1 2">
    <name type="scientific">Microlunatus endophyticus</name>
    <dbReference type="NCBI Taxonomy" id="1716077"/>
    <lineage>
        <taxon>Bacteria</taxon>
        <taxon>Bacillati</taxon>
        <taxon>Actinomycetota</taxon>
        <taxon>Actinomycetes</taxon>
        <taxon>Propionibacteriales</taxon>
        <taxon>Propionibacteriaceae</taxon>
        <taxon>Microlunatus</taxon>
    </lineage>
</organism>
<gene>
    <name evidence="1" type="ORF">GCM10011575_23970</name>
</gene>
<dbReference type="GO" id="GO:0005829">
    <property type="term" value="C:cytosol"/>
    <property type="evidence" value="ECO:0007669"/>
    <property type="project" value="TreeGrafter"/>
</dbReference>
<dbReference type="CDD" id="cd01745">
    <property type="entry name" value="GATase1_2"/>
    <property type="match status" value="1"/>
</dbReference>
<dbReference type="InterPro" id="IPR044668">
    <property type="entry name" value="PuuD-like"/>
</dbReference>
<reference evidence="1" key="1">
    <citation type="journal article" date="2014" name="Int. J. Syst. Evol. Microbiol.">
        <title>Complete genome sequence of Corynebacterium casei LMG S-19264T (=DSM 44701T), isolated from a smear-ripened cheese.</title>
        <authorList>
            <consortium name="US DOE Joint Genome Institute (JGI-PGF)"/>
            <person name="Walter F."/>
            <person name="Albersmeier A."/>
            <person name="Kalinowski J."/>
            <person name="Ruckert C."/>
        </authorList>
    </citation>
    <scope>NUCLEOTIDE SEQUENCE</scope>
    <source>
        <strain evidence="1">CGMCC 4.7306</strain>
    </source>
</reference>
<dbReference type="GO" id="GO:0006598">
    <property type="term" value="P:polyamine catabolic process"/>
    <property type="evidence" value="ECO:0007669"/>
    <property type="project" value="TreeGrafter"/>
</dbReference>
<dbReference type="Gene3D" id="3.40.50.880">
    <property type="match status" value="1"/>
</dbReference>
<dbReference type="Proteomes" id="UP000613840">
    <property type="component" value="Unassembled WGS sequence"/>
</dbReference>
<sequence>MPRPRILIVGRWSDQIGKDPGEGVYVGRKLIDSVARAGAEPIMVWPETADRATALVGLADAVILPGGGDLDLRPYGVPEVHPLENHQPPEQDAADVTIARAALDAGLPILAICRGMQVLNVIMGGTIFAHVEETTVEHKGVRHPIDIVGGSSLEKILGDTRTVGYSWHHQACRDLAPGLVLNATTPDGTVEGFESTDGRILGVQWHPEVDAAEDPIQARPFGWLTDSALSTQPS</sequence>
<dbReference type="PROSITE" id="PS51273">
    <property type="entry name" value="GATASE_TYPE_1"/>
    <property type="match status" value="1"/>
</dbReference>
<dbReference type="SUPFAM" id="SSF52317">
    <property type="entry name" value="Class I glutamine amidotransferase-like"/>
    <property type="match status" value="1"/>
</dbReference>
<keyword evidence="2" id="KW-1185">Reference proteome</keyword>
<comment type="caution">
    <text evidence="1">The sequence shown here is derived from an EMBL/GenBank/DDBJ whole genome shotgun (WGS) entry which is preliminary data.</text>
</comment>
<dbReference type="RefSeq" id="WP_188895591.1">
    <property type="nucleotide sequence ID" value="NZ_BMMZ01000005.1"/>
</dbReference>
<keyword evidence="1" id="KW-0378">Hydrolase</keyword>
<dbReference type="PANTHER" id="PTHR43235">
    <property type="entry name" value="GLUTAMINE AMIDOTRANSFERASE PB2B2.05-RELATED"/>
    <property type="match status" value="1"/>
</dbReference>
<protein>
    <submittedName>
        <fullName evidence="1">Gamma-glutamyl-gamma-aminobutyrate hydrolase</fullName>
    </submittedName>
</protein>
<dbReference type="GO" id="GO:0033969">
    <property type="term" value="F:gamma-glutamyl-gamma-aminobutyrate hydrolase activity"/>
    <property type="evidence" value="ECO:0007669"/>
    <property type="project" value="TreeGrafter"/>
</dbReference>
<dbReference type="Pfam" id="PF07722">
    <property type="entry name" value="Peptidase_C26"/>
    <property type="match status" value="1"/>
</dbReference>
<dbReference type="InterPro" id="IPR029062">
    <property type="entry name" value="Class_I_gatase-like"/>
</dbReference>
<dbReference type="AlphaFoldDB" id="A0A917S8R2"/>
<dbReference type="PANTHER" id="PTHR43235:SF1">
    <property type="entry name" value="GLUTAMINE AMIDOTRANSFERASE PB2B2.05-RELATED"/>
    <property type="match status" value="1"/>
</dbReference>
<evidence type="ECO:0000313" key="2">
    <source>
        <dbReference type="Proteomes" id="UP000613840"/>
    </source>
</evidence>